<dbReference type="GeneID" id="18911979"/>
<dbReference type="KEGG" id="pco:PHACADRAFT_202752"/>
<dbReference type="HOGENOM" id="CLU_2498602_0_0_1"/>
<proteinExistence type="predicted"/>
<dbReference type="Proteomes" id="UP000008370">
    <property type="component" value="Unassembled WGS sequence"/>
</dbReference>
<protein>
    <submittedName>
        <fullName evidence="1">Uncharacterized protein</fullName>
    </submittedName>
</protein>
<organism evidence="1 2">
    <name type="scientific">Phanerochaete carnosa (strain HHB-10118-sp)</name>
    <name type="common">White-rot fungus</name>
    <name type="synonym">Peniophora carnosa</name>
    <dbReference type="NCBI Taxonomy" id="650164"/>
    <lineage>
        <taxon>Eukaryota</taxon>
        <taxon>Fungi</taxon>
        <taxon>Dikarya</taxon>
        <taxon>Basidiomycota</taxon>
        <taxon>Agaricomycotina</taxon>
        <taxon>Agaricomycetes</taxon>
        <taxon>Polyporales</taxon>
        <taxon>Phanerochaetaceae</taxon>
        <taxon>Phanerochaete</taxon>
    </lineage>
</organism>
<reference evidence="1 2" key="1">
    <citation type="journal article" date="2012" name="BMC Genomics">
        <title>Comparative genomics of the white-rot fungi, Phanerochaete carnosa and P. chrysosporium, to elucidate the genetic basis of the distinct wood types they colonize.</title>
        <authorList>
            <person name="Suzuki H."/>
            <person name="MacDonald J."/>
            <person name="Syed K."/>
            <person name="Salamov A."/>
            <person name="Hori C."/>
            <person name="Aerts A."/>
            <person name="Henrissat B."/>
            <person name="Wiebenga A."/>
            <person name="vanKuyk P.A."/>
            <person name="Barry K."/>
            <person name="Lindquist E."/>
            <person name="LaButti K."/>
            <person name="Lapidus A."/>
            <person name="Lucas S."/>
            <person name="Coutinho P."/>
            <person name="Gong Y."/>
            <person name="Samejima M."/>
            <person name="Mahadevan R."/>
            <person name="Abou-Zaid M."/>
            <person name="de Vries R.P."/>
            <person name="Igarashi K."/>
            <person name="Yadav J.S."/>
            <person name="Grigoriev I.V."/>
            <person name="Master E.R."/>
        </authorList>
    </citation>
    <scope>NUCLEOTIDE SEQUENCE [LARGE SCALE GENOMIC DNA]</scope>
    <source>
        <strain evidence="1 2">HHB-10118-sp</strain>
    </source>
</reference>
<dbReference type="OrthoDB" id="71672at2759"/>
<dbReference type="STRING" id="650164.K5WE87"/>
<dbReference type="InParanoid" id="K5WE87"/>
<dbReference type="RefSeq" id="XP_007402962.1">
    <property type="nucleotide sequence ID" value="XM_007402900.1"/>
</dbReference>
<evidence type="ECO:0000313" key="1">
    <source>
        <dbReference type="EMBL" id="EKM48487.1"/>
    </source>
</evidence>
<evidence type="ECO:0000313" key="2">
    <source>
        <dbReference type="Proteomes" id="UP000008370"/>
    </source>
</evidence>
<dbReference type="AlphaFoldDB" id="K5WE87"/>
<dbReference type="Gene3D" id="4.10.80.40">
    <property type="entry name" value="succinate dehydrogenase protein domain"/>
    <property type="match status" value="1"/>
</dbReference>
<accession>K5WE87</accession>
<gene>
    <name evidence="1" type="ORF">PHACADRAFT_202752</name>
</gene>
<name>K5WE87_PHACS</name>
<keyword evidence="2" id="KW-1185">Reference proteome</keyword>
<sequence>MSWNSDFIETLELRNLFQCAVQSITAVAACKELMVPTLHDDGSWAKHALICSTISRHLRSTIKCRCIYKTLDENERQLVPLFKRVY</sequence>
<dbReference type="EMBL" id="JH931003">
    <property type="protein sequence ID" value="EKM48487.1"/>
    <property type="molecule type" value="Genomic_DNA"/>
</dbReference>